<proteinExistence type="predicted"/>
<evidence type="ECO:0000313" key="5">
    <source>
        <dbReference type="Proteomes" id="UP001596258"/>
    </source>
</evidence>
<evidence type="ECO:0000256" key="1">
    <source>
        <dbReference type="SAM" id="MobiDB-lite"/>
    </source>
</evidence>
<keyword evidence="2" id="KW-0812">Transmembrane</keyword>
<keyword evidence="3" id="KW-0732">Signal</keyword>
<dbReference type="RefSeq" id="WP_125576000.1">
    <property type="nucleotide sequence ID" value="NZ_JBHSSO010000068.1"/>
</dbReference>
<feature type="region of interest" description="Disordered" evidence="1">
    <location>
        <begin position="46"/>
        <end position="95"/>
    </location>
</feature>
<dbReference type="EMBL" id="JBHSSO010000068">
    <property type="protein sequence ID" value="MFC6290441.1"/>
    <property type="molecule type" value="Genomic_DNA"/>
</dbReference>
<organism evidence="4 5">
    <name type="scientific">Levilactobacillus angrenensis</name>
    <dbReference type="NCBI Taxonomy" id="2486020"/>
    <lineage>
        <taxon>Bacteria</taxon>
        <taxon>Bacillati</taxon>
        <taxon>Bacillota</taxon>
        <taxon>Bacilli</taxon>
        <taxon>Lactobacillales</taxon>
        <taxon>Lactobacillaceae</taxon>
        <taxon>Levilactobacillus</taxon>
    </lineage>
</organism>
<comment type="caution">
    <text evidence="4">The sequence shown here is derived from an EMBL/GenBank/DDBJ whole genome shotgun (WGS) entry which is preliminary data.</text>
</comment>
<sequence>MQLLLAFTLMLGLSMTISTLVQADSTGNSKVGITIVNNQVTTIKGHAGDTEMQNIPDGKSPTRSSTSLRTSHDGDTASGQRATGQSQVAPRKTKRSAIHEVATAIATGRLPQTSEVQSLLTNLVGILLLIVLVLAMIVYHQARLLREKG</sequence>
<keyword evidence="2" id="KW-1133">Transmembrane helix</keyword>
<dbReference type="Proteomes" id="UP001596258">
    <property type="component" value="Unassembled WGS sequence"/>
</dbReference>
<feature type="transmembrane region" description="Helical" evidence="2">
    <location>
        <begin position="119"/>
        <end position="139"/>
    </location>
</feature>
<feature type="compositionally biased region" description="Polar residues" evidence="1">
    <location>
        <begin position="77"/>
        <end position="88"/>
    </location>
</feature>
<reference evidence="5" key="1">
    <citation type="journal article" date="2019" name="Int. J. Syst. Evol. Microbiol.">
        <title>The Global Catalogue of Microorganisms (GCM) 10K type strain sequencing project: providing services to taxonomists for standard genome sequencing and annotation.</title>
        <authorList>
            <consortium name="The Broad Institute Genomics Platform"/>
            <consortium name="The Broad Institute Genome Sequencing Center for Infectious Disease"/>
            <person name="Wu L."/>
            <person name="Ma J."/>
        </authorList>
    </citation>
    <scope>NUCLEOTIDE SEQUENCE [LARGE SCALE GENOMIC DNA]</scope>
    <source>
        <strain evidence="5">CCM 8893</strain>
    </source>
</reference>
<feature type="chain" id="PRO_5046125145" description="Gram-positive cocci surface proteins LPxTG domain-containing protein" evidence="3">
    <location>
        <begin position="24"/>
        <end position="149"/>
    </location>
</feature>
<evidence type="ECO:0000313" key="4">
    <source>
        <dbReference type="EMBL" id="MFC6290441.1"/>
    </source>
</evidence>
<feature type="signal peptide" evidence="3">
    <location>
        <begin position="1"/>
        <end position="23"/>
    </location>
</feature>
<evidence type="ECO:0008006" key="6">
    <source>
        <dbReference type="Google" id="ProtNLM"/>
    </source>
</evidence>
<protein>
    <recommendedName>
        <fullName evidence="6">Gram-positive cocci surface proteins LPxTG domain-containing protein</fullName>
    </recommendedName>
</protein>
<evidence type="ECO:0000256" key="2">
    <source>
        <dbReference type="SAM" id="Phobius"/>
    </source>
</evidence>
<keyword evidence="5" id="KW-1185">Reference proteome</keyword>
<name>A0ABW1UCN8_9LACO</name>
<accession>A0ABW1UCN8</accession>
<evidence type="ECO:0000256" key="3">
    <source>
        <dbReference type="SAM" id="SignalP"/>
    </source>
</evidence>
<keyword evidence="2" id="KW-0472">Membrane</keyword>
<gene>
    <name evidence="4" type="ORF">ACFP1M_09690</name>
</gene>